<organism evidence="1">
    <name type="scientific">Anguilla anguilla</name>
    <name type="common">European freshwater eel</name>
    <name type="synonym">Muraena anguilla</name>
    <dbReference type="NCBI Taxonomy" id="7936"/>
    <lineage>
        <taxon>Eukaryota</taxon>
        <taxon>Metazoa</taxon>
        <taxon>Chordata</taxon>
        <taxon>Craniata</taxon>
        <taxon>Vertebrata</taxon>
        <taxon>Euteleostomi</taxon>
        <taxon>Actinopterygii</taxon>
        <taxon>Neopterygii</taxon>
        <taxon>Teleostei</taxon>
        <taxon>Anguilliformes</taxon>
        <taxon>Anguillidae</taxon>
        <taxon>Anguilla</taxon>
    </lineage>
</organism>
<sequence length="37" mass="4120">MVSSDMFAHKLLVSAILLVGYQRHACTSNGVPIYLKR</sequence>
<dbReference type="AlphaFoldDB" id="A0A0E9WLM6"/>
<name>A0A0E9WLM6_ANGAN</name>
<proteinExistence type="predicted"/>
<dbReference type="EMBL" id="GBXM01018087">
    <property type="protein sequence ID" value="JAH90490.1"/>
    <property type="molecule type" value="Transcribed_RNA"/>
</dbReference>
<reference evidence="1" key="2">
    <citation type="journal article" date="2015" name="Fish Shellfish Immunol.">
        <title>Early steps in the European eel (Anguilla anguilla)-Vibrio vulnificus interaction in the gills: Role of the RtxA13 toxin.</title>
        <authorList>
            <person name="Callol A."/>
            <person name="Pajuelo D."/>
            <person name="Ebbesson L."/>
            <person name="Teles M."/>
            <person name="MacKenzie S."/>
            <person name="Amaro C."/>
        </authorList>
    </citation>
    <scope>NUCLEOTIDE SEQUENCE</scope>
</reference>
<reference evidence="1" key="1">
    <citation type="submission" date="2014-11" db="EMBL/GenBank/DDBJ databases">
        <authorList>
            <person name="Amaro Gonzalez C."/>
        </authorList>
    </citation>
    <scope>NUCLEOTIDE SEQUENCE</scope>
</reference>
<evidence type="ECO:0000313" key="1">
    <source>
        <dbReference type="EMBL" id="JAH90490.1"/>
    </source>
</evidence>
<protein>
    <submittedName>
        <fullName evidence="1">Uncharacterized protein</fullName>
    </submittedName>
</protein>
<accession>A0A0E9WLM6</accession>